<dbReference type="InterPro" id="IPR013780">
    <property type="entry name" value="Glyco_hydro_b"/>
</dbReference>
<comment type="caution">
    <text evidence="6">The sequence shown here is derived from an EMBL/GenBank/DDBJ whole genome shotgun (WGS) entry which is preliminary data.</text>
</comment>
<feature type="domain" description="Glycosyl hydrolase family 31 C-terminal" evidence="5">
    <location>
        <begin position="591"/>
        <end position="686"/>
    </location>
</feature>
<accession>A0A2N5JCI8</accession>
<dbReference type="CDD" id="cd06591">
    <property type="entry name" value="GH31_xylosidase_XylS"/>
    <property type="match status" value="1"/>
</dbReference>
<keyword evidence="2" id="KW-0326">Glycosidase</keyword>
<name>A0A2N5JCI8_9BIFI</name>
<gene>
    <name evidence="6" type="ORF">Uis1B_0279</name>
</gene>
<dbReference type="PANTHER" id="PTHR43863">
    <property type="entry name" value="HYDROLASE, PUTATIVE (AFU_ORTHOLOGUE AFUA_1G03140)-RELATED"/>
    <property type="match status" value="1"/>
</dbReference>
<dbReference type="InterPro" id="IPR051816">
    <property type="entry name" value="Glycosyl_Hydrolase_31"/>
</dbReference>
<keyword evidence="7" id="KW-1185">Reference proteome</keyword>
<dbReference type="SUPFAM" id="SSF51011">
    <property type="entry name" value="Glycosyl hydrolase domain"/>
    <property type="match status" value="1"/>
</dbReference>
<sequence>MNAILEQDGNRLIRRFQHETLWVEPWGANSLRVRGSRNDDVSQDHDWALIAPEPTGSASTATPTAPEISIDGDTARIVNGRITAEINRFGWITYRRTGGDVLTEEFWQVKDGGDETSAIELPGRGYTPVLGGDWKLTLRHKAYDDERIYGLGQRQIHELDLKGCVLELAQRNSQANVPFALSSRGYGMLWNNPAVGRVSFAKNLTEWQAERTDQLDYWITAGDTPAQIDEAYADATGHAPMMPDWATGFWQCKLRYKTQDELLRVARGYKERGVPISVIVIDFFHWPQQGEWRFDPKYWPDPEGMVRELDEMGIKLMVSIWPTVDVNSENWDEMDAKGYLVRTDRGTPTLMNFMGNESYFDAFNPGAREFVWSKAREHYYDKGIRLFWLDEAEPDLSPHYDFDIVRYDAGPALQVSNYYPVEYARTFYEGQREAGQQEGDICNLVRSAWAGSQRYGALLWSGDVHSTFESFRRQVVAGLNAGLSGIPWWTTDIGGFTGGTVADPKFHELLVRWFQFGVFCPVTRLHGFRNPIEFEVTDAWRMFNEPFCSGADNEIWSYGEDVYEILRSCIELRERLRPYVAEQMQRAHEKGTPVIRPLFYDFPDQSDLWGVEDEYMFGPDILVAPILHEGLRHREVTLPAGEDWAFVGTNGETVDYAGSTVDPTGSLTVEVPAPLETIPVFVRKGSTVLEALRNHQ</sequence>
<dbReference type="Gene3D" id="3.20.20.80">
    <property type="entry name" value="Glycosidases"/>
    <property type="match status" value="1"/>
</dbReference>
<dbReference type="InterPro" id="IPR011013">
    <property type="entry name" value="Gal_mutarotase_sf_dom"/>
</dbReference>
<evidence type="ECO:0000259" key="3">
    <source>
        <dbReference type="Pfam" id="PF01055"/>
    </source>
</evidence>
<dbReference type="InterPro" id="IPR017853">
    <property type="entry name" value="GH"/>
</dbReference>
<dbReference type="InterPro" id="IPR048395">
    <property type="entry name" value="Glyco_hydro_31_C"/>
</dbReference>
<keyword evidence="2" id="KW-0378">Hydrolase</keyword>
<evidence type="ECO:0000256" key="1">
    <source>
        <dbReference type="ARBA" id="ARBA00007806"/>
    </source>
</evidence>
<dbReference type="GO" id="GO:0030246">
    <property type="term" value="F:carbohydrate binding"/>
    <property type="evidence" value="ECO:0007669"/>
    <property type="project" value="InterPro"/>
</dbReference>
<dbReference type="AlphaFoldDB" id="A0A2N5JCI8"/>
<dbReference type="GO" id="GO:0004553">
    <property type="term" value="F:hydrolase activity, hydrolyzing O-glycosyl compounds"/>
    <property type="evidence" value="ECO:0007669"/>
    <property type="project" value="InterPro"/>
</dbReference>
<reference evidence="6 7" key="1">
    <citation type="submission" date="2017-07" db="EMBL/GenBank/DDBJ databases">
        <title>Bifidobacterium novel species.</title>
        <authorList>
            <person name="Lugli G.A."/>
            <person name="Milani C."/>
            <person name="Duranti S."/>
            <person name="Mangifesta M."/>
        </authorList>
    </citation>
    <scope>NUCLEOTIDE SEQUENCE [LARGE SCALE GENOMIC DNA]</scope>
    <source>
        <strain evidence="7">Uis1B</strain>
    </source>
</reference>
<evidence type="ECO:0000259" key="5">
    <source>
        <dbReference type="Pfam" id="PF21365"/>
    </source>
</evidence>
<dbReference type="PANTHER" id="PTHR43863:SF2">
    <property type="entry name" value="MALTASE-GLUCOAMYLASE"/>
    <property type="match status" value="1"/>
</dbReference>
<proteinExistence type="inferred from homology"/>
<dbReference type="SUPFAM" id="SSF74650">
    <property type="entry name" value="Galactose mutarotase-like"/>
    <property type="match status" value="1"/>
</dbReference>
<dbReference type="Gene3D" id="2.60.40.1180">
    <property type="entry name" value="Golgi alpha-mannosidase II"/>
    <property type="match status" value="1"/>
</dbReference>
<dbReference type="Pfam" id="PF21365">
    <property type="entry name" value="Glyco_hydro_31_3rd"/>
    <property type="match status" value="1"/>
</dbReference>
<dbReference type="RefSeq" id="WP_101614844.1">
    <property type="nucleotide sequence ID" value="NZ_NMWU01000004.1"/>
</dbReference>
<dbReference type="Proteomes" id="UP000235050">
    <property type="component" value="Unassembled WGS sequence"/>
</dbReference>
<evidence type="ECO:0000313" key="7">
    <source>
        <dbReference type="Proteomes" id="UP000235050"/>
    </source>
</evidence>
<dbReference type="InterPro" id="IPR000322">
    <property type="entry name" value="Glyco_hydro_31_TIM"/>
</dbReference>
<feature type="domain" description="Glycoside hydrolase family 31 N-terminal" evidence="4">
    <location>
        <begin position="27"/>
        <end position="194"/>
    </location>
</feature>
<dbReference type="CDD" id="cd14752">
    <property type="entry name" value="GH31_N"/>
    <property type="match status" value="1"/>
</dbReference>
<dbReference type="InterPro" id="IPR025887">
    <property type="entry name" value="Glyco_hydro_31_N_dom"/>
</dbReference>
<feature type="domain" description="Glycoside hydrolase family 31 TIM barrel" evidence="3">
    <location>
        <begin position="240"/>
        <end position="580"/>
    </location>
</feature>
<protein>
    <submittedName>
        <fullName evidence="6">Family 31 glucosidase</fullName>
    </submittedName>
</protein>
<evidence type="ECO:0000256" key="2">
    <source>
        <dbReference type="RuleBase" id="RU361185"/>
    </source>
</evidence>
<dbReference type="Gene3D" id="2.60.40.1760">
    <property type="entry name" value="glycosyl hydrolase (family 31)"/>
    <property type="match status" value="1"/>
</dbReference>
<dbReference type="EMBL" id="NMWU01000004">
    <property type="protein sequence ID" value="PLS31901.1"/>
    <property type="molecule type" value="Genomic_DNA"/>
</dbReference>
<dbReference type="OrthoDB" id="176168at2"/>
<evidence type="ECO:0000259" key="4">
    <source>
        <dbReference type="Pfam" id="PF13802"/>
    </source>
</evidence>
<dbReference type="Pfam" id="PF13802">
    <property type="entry name" value="Gal_mutarotas_2"/>
    <property type="match status" value="1"/>
</dbReference>
<dbReference type="SUPFAM" id="SSF51445">
    <property type="entry name" value="(Trans)glycosidases"/>
    <property type="match status" value="1"/>
</dbReference>
<dbReference type="GO" id="GO:0005975">
    <property type="term" value="P:carbohydrate metabolic process"/>
    <property type="evidence" value="ECO:0007669"/>
    <property type="project" value="InterPro"/>
</dbReference>
<dbReference type="Pfam" id="PF01055">
    <property type="entry name" value="Glyco_hydro_31_2nd"/>
    <property type="match status" value="1"/>
</dbReference>
<comment type="similarity">
    <text evidence="1 2">Belongs to the glycosyl hydrolase 31 family.</text>
</comment>
<organism evidence="6 7">
    <name type="scientific">Bifidobacterium margollesii</name>
    <dbReference type="NCBI Taxonomy" id="2020964"/>
    <lineage>
        <taxon>Bacteria</taxon>
        <taxon>Bacillati</taxon>
        <taxon>Actinomycetota</taxon>
        <taxon>Actinomycetes</taxon>
        <taxon>Bifidobacteriales</taxon>
        <taxon>Bifidobacteriaceae</taxon>
        <taxon>Bifidobacterium</taxon>
    </lineage>
</organism>
<evidence type="ECO:0000313" key="6">
    <source>
        <dbReference type="EMBL" id="PLS31901.1"/>
    </source>
</evidence>